<feature type="domain" description="Gelsolin-like" evidence="17">
    <location>
        <begin position="624"/>
        <end position="711"/>
    </location>
</feature>
<accession>A0A9W4TXV3</accession>
<keyword evidence="7 16" id="KW-0479">Metal-binding</keyword>
<dbReference type="InterPro" id="IPR029006">
    <property type="entry name" value="ADF-H/Gelsolin-like_dom_sf"/>
</dbReference>
<sequence>MNFEEAEDINGVRFAWNAFPSTKAEAGKIVVPTGALYTPLKQREDLPIAGYDPIYCTNQQCKSILNPYCAVDPNGHWRCPLCQHRNPLPAHYHGLSPENLPLELQNQSSTIEYVTARPVQNPPIFTFVIDLCQDEENLKSLIENIIVSLNYLPPNALIGLITYGTMVQVHDLGSEKVNKSYIFRGDKEYNEKQISDMLNRPLNIPQQQQQLQQQHLNPQFANSLTRFFLPLEDIEFQLTSILENLQLDPWSVANGARALRSTGSALNVATNLLGLTYPGFGARIMLFSAGPGTLNPGMIVGNQLKEPIRSHSDIDKDNAKHFKKATKFYDSIANKAVKNSHTIDIFAGCYDQIGMLEMKNLCNLTGGTLLLSDAFTTSIFKRSFLRLFNKDDEGYLLMGFNGSLEIRTSREIKVSGLIGHASSLNVKTSNVSENELGIGGSSHYRLCSTSPRHTYAIFFDVANTIQLPPNAQSYIQFITHYQHSSGTYRVRVTTVSNFLTSDEQSLTNSFDQEAAAVLMARVTLFKSEQDDGADVLRWIDRMLIRLCQKFADYRKDQEESFRLGPQFSLYPQFIYYLRRSQFLQVFNNSPDETAFYRHVLLTEDTTNSLIMIQPTLTSFSLDGEPEPVLLDSVSIKEDRVLLLDTYFHILIFRGKLIESWIKAGYDQLDEYENLRELLEAPKEEAAELLGDRYPLPRFISTADGGSQARFLYSKLNPSTTYSSSDIGLSGPGGAIVLTDDVSLQVFMGHLQKLVTSGSS</sequence>
<evidence type="ECO:0000313" key="22">
    <source>
        <dbReference type="EMBL" id="CAI5759170.1"/>
    </source>
</evidence>
<dbReference type="OrthoDB" id="10256289at2759"/>
<dbReference type="FunFam" id="3.40.20.10:FF:000041">
    <property type="entry name" value="Protein transport protein SEC23"/>
    <property type="match status" value="1"/>
</dbReference>
<dbReference type="Gene3D" id="2.60.40.1670">
    <property type="entry name" value="beta-sandwich domain of Sec23/24"/>
    <property type="match status" value="1"/>
</dbReference>
<evidence type="ECO:0000256" key="11">
    <source>
        <dbReference type="ARBA" id="ARBA00022927"/>
    </source>
</evidence>
<dbReference type="FunFam" id="3.40.50.410:FF:000008">
    <property type="entry name" value="Protein transport protein SEC23"/>
    <property type="match status" value="1"/>
</dbReference>
<evidence type="ECO:0000256" key="2">
    <source>
        <dbReference type="ARBA" id="ARBA00004397"/>
    </source>
</evidence>
<dbReference type="InterPro" id="IPR006895">
    <property type="entry name" value="Znf_Sec23_Sec24"/>
</dbReference>
<proteinExistence type="inferred from homology"/>
<dbReference type="InterPro" id="IPR036175">
    <property type="entry name" value="Sec23/24_helical_dom_sf"/>
</dbReference>
<dbReference type="PANTHER" id="PTHR11141:SF0">
    <property type="entry name" value="PROTEIN TRANSPORT PROTEIN SEC23"/>
    <property type="match status" value="1"/>
</dbReference>
<keyword evidence="14 16" id="KW-0968">Cytoplasmic vesicle</keyword>
<evidence type="ECO:0000256" key="16">
    <source>
        <dbReference type="RuleBase" id="RU365030"/>
    </source>
</evidence>
<dbReference type="EMBL" id="CANTUO010000004">
    <property type="protein sequence ID" value="CAI5759170.1"/>
    <property type="molecule type" value="Genomic_DNA"/>
</dbReference>
<keyword evidence="9 16" id="KW-0862">Zinc</keyword>
<evidence type="ECO:0000256" key="4">
    <source>
        <dbReference type="ARBA" id="ARBA00021212"/>
    </source>
</evidence>
<dbReference type="GO" id="GO:0008270">
    <property type="term" value="F:zinc ion binding"/>
    <property type="evidence" value="ECO:0007669"/>
    <property type="project" value="InterPro"/>
</dbReference>
<dbReference type="GO" id="GO:0070971">
    <property type="term" value="C:endoplasmic reticulum exit site"/>
    <property type="evidence" value="ECO:0007669"/>
    <property type="project" value="TreeGrafter"/>
</dbReference>
<keyword evidence="12 16" id="KW-0333">Golgi apparatus</keyword>
<dbReference type="FunFam" id="2.30.30.380:FF:000001">
    <property type="entry name" value="Protein transport protein SEC23"/>
    <property type="match status" value="1"/>
</dbReference>
<evidence type="ECO:0000256" key="1">
    <source>
        <dbReference type="ARBA" id="ARBA00004299"/>
    </source>
</evidence>
<evidence type="ECO:0000256" key="10">
    <source>
        <dbReference type="ARBA" id="ARBA00022892"/>
    </source>
</evidence>
<evidence type="ECO:0000256" key="9">
    <source>
        <dbReference type="ARBA" id="ARBA00022833"/>
    </source>
</evidence>
<evidence type="ECO:0000256" key="8">
    <source>
        <dbReference type="ARBA" id="ARBA00022824"/>
    </source>
</evidence>
<evidence type="ECO:0000256" key="5">
    <source>
        <dbReference type="ARBA" id="ARBA00022448"/>
    </source>
</evidence>
<gene>
    <name evidence="22" type="ORF">CANVERA_P3679</name>
</gene>
<dbReference type="GO" id="GO:0005789">
    <property type="term" value="C:endoplasmic reticulum membrane"/>
    <property type="evidence" value="ECO:0007669"/>
    <property type="project" value="UniProtKB-SubCell"/>
</dbReference>
<protein>
    <recommendedName>
        <fullName evidence="4 16">Protein transport protein SEC23</fullName>
    </recommendedName>
</protein>
<dbReference type="Pfam" id="PF04811">
    <property type="entry name" value="Sec23_trunk"/>
    <property type="match status" value="1"/>
</dbReference>
<dbReference type="Gene3D" id="3.40.20.10">
    <property type="entry name" value="Severin"/>
    <property type="match status" value="1"/>
</dbReference>
<dbReference type="InterPro" id="IPR036180">
    <property type="entry name" value="Gelsolin-like_dom_sf"/>
</dbReference>
<dbReference type="InterPro" id="IPR006896">
    <property type="entry name" value="Sec23/24_trunk_dom"/>
</dbReference>
<keyword evidence="11 16" id="KW-0653">Protein transport</keyword>
<dbReference type="Proteomes" id="UP001152885">
    <property type="component" value="Unassembled WGS sequence"/>
</dbReference>
<dbReference type="GO" id="GO:0090110">
    <property type="term" value="P:COPII-coated vesicle cargo loading"/>
    <property type="evidence" value="ECO:0007669"/>
    <property type="project" value="TreeGrafter"/>
</dbReference>
<dbReference type="InterPro" id="IPR012990">
    <property type="entry name" value="Beta-sandwich_Sec23_24"/>
</dbReference>
<evidence type="ECO:0000259" key="18">
    <source>
        <dbReference type="Pfam" id="PF04810"/>
    </source>
</evidence>
<dbReference type="InterPro" id="IPR037364">
    <property type="entry name" value="Sec23"/>
</dbReference>
<organism evidence="22 23">
    <name type="scientific">Candida verbasci</name>
    <dbReference type="NCBI Taxonomy" id="1227364"/>
    <lineage>
        <taxon>Eukaryota</taxon>
        <taxon>Fungi</taxon>
        <taxon>Dikarya</taxon>
        <taxon>Ascomycota</taxon>
        <taxon>Saccharomycotina</taxon>
        <taxon>Pichiomycetes</taxon>
        <taxon>Debaryomycetaceae</taxon>
        <taxon>Candida/Lodderomyces clade</taxon>
        <taxon>Candida</taxon>
    </lineage>
</organism>
<feature type="domain" description="Sec23/Sec24 trunk" evidence="19">
    <location>
        <begin position="121"/>
        <end position="388"/>
    </location>
</feature>
<dbReference type="SUPFAM" id="SSF82919">
    <property type="entry name" value="Zn-finger domain of Sec23/24"/>
    <property type="match status" value="1"/>
</dbReference>
<dbReference type="GO" id="GO:0000139">
    <property type="term" value="C:Golgi membrane"/>
    <property type="evidence" value="ECO:0007669"/>
    <property type="project" value="UniProtKB-SubCell"/>
</dbReference>
<dbReference type="Pfam" id="PF04815">
    <property type="entry name" value="Sec23_helical"/>
    <property type="match status" value="1"/>
</dbReference>
<keyword evidence="10 16" id="KW-0931">ER-Golgi transport</keyword>
<feature type="domain" description="Sec23/Sec24 beta-sandwich" evidence="21">
    <location>
        <begin position="399"/>
        <end position="496"/>
    </location>
</feature>
<keyword evidence="5 16" id="KW-0813">Transport</keyword>
<evidence type="ECO:0000259" key="17">
    <source>
        <dbReference type="Pfam" id="PF00626"/>
    </source>
</evidence>
<evidence type="ECO:0000259" key="20">
    <source>
        <dbReference type="Pfam" id="PF04815"/>
    </source>
</evidence>
<dbReference type="SUPFAM" id="SSF81811">
    <property type="entry name" value="Helical domain of Sec23/24"/>
    <property type="match status" value="1"/>
</dbReference>
<keyword evidence="6 16" id="KW-0963">Cytoplasm</keyword>
<dbReference type="Gene3D" id="1.20.120.730">
    <property type="entry name" value="Sec23/Sec24 helical domain"/>
    <property type="match status" value="1"/>
</dbReference>
<dbReference type="InterPro" id="IPR036174">
    <property type="entry name" value="Znf_Sec23_Sec24_sf"/>
</dbReference>
<evidence type="ECO:0000256" key="6">
    <source>
        <dbReference type="ARBA" id="ARBA00022490"/>
    </source>
</evidence>
<evidence type="ECO:0000256" key="3">
    <source>
        <dbReference type="ARBA" id="ARBA00009210"/>
    </source>
</evidence>
<comment type="caution">
    <text evidence="22">The sequence shown here is derived from an EMBL/GenBank/DDBJ whole genome shotgun (WGS) entry which is preliminary data.</text>
</comment>
<dbReference type="Gene3D" id="2.30.30.380">
    <property type="entry name" value="Zn-finger domain of Sec23/24"/>
    <property type="match status" value="1"/>
</dbReference>
<dbReference type="SUPFAM" id="SSF81995">
    <property type="entry name" value="beta-sandwich domain of Sec23/24"/>
    <property type="match status" value="1"/>
</dbReference>
<keyword evidence="13 16" id="KW-0472">Membrane</keyword>
<evidence type="ECO:0000259" key="21">
    <source>
        <dbReference type="Pfam" id="PF08033"/>
    </source>
</evidence>
<evidence type="ECO:0000256" key="15">
    <source>
        <dbReference type="ARBA" id="ARBA00025471"/>
    </source>
</evidence>
<comment type="subcellular location">
    <subcellularLocation>
        <location evidence="16">Cytoplasm</location>
    </subcellularLocation>
    <subcellularLocation>
        <location evidence="1 16">Cytoplasmic vesicle</location>
        <location evidence="1 16">COPII-coated vesicle membrane</location>
        <topology evidence="1 16">Peripheral membrane protein</topology>
        <orientation evidence="1 16">Cytoplasmic side</orientation>
    </subcellularLocation>
    <subcellularLocation>
        <location evidence="2 16">Endoplasmic reticulum membrane</location>
        <topology evidence="2 16">Peripheral membrane protein</topology>
        <orientation evidence="2 16">Cytoplasmic side</orientation>
    </subcellularLocation>
    <subcellularLocation>
        <location evidence="16">Golgi apparatus membrane</location>
        <topology evidence="16">Peripheral membrane protein</topology>
        <orientation evidence="16">Cytoplasmic side</orientation>
    </subcellularLocation>
</comment>
<evidence type="ECO:0000256" key="14">
    <source>
        <dbReference type="ARBA" id="ARBA00023329"/>
    </source>
</evidence>
<dbReference type="GO" id="GO:0030127">
    <property type="term" value="C:COPII vesicle coat"/>
    <property type="evidence" value="ECO:0007669"/>
    <property type="project" value="InterPro"/>
</dbReference>
<comment type="similarity">
    <text evidence="3 16">Belongs to the SEC23/SEC24 family. SEC23 subfamily.</text>
</comment>
<feature type="domain" description="Zinc finger Sec23/Sec24-type" evidence="18">
    <location>
        <begin position="53"/>
        <end position="92"/>
    </location>
</feature>
<evidence type="ECO:0000259" key="19">
    <source>
        <dbReference type="Pfam" id="PF04811"/>
    </source>
</evidence>
<dbReference type="Pfam" id="PF00626">
    <property type="entry name" value="Gelsolin"/>
    <property type="match status" value="1"/>
</dbReference>
<dbReference type="FunFam" id="1.20.120.730:FF:000001">
    <property type="entry name" value="Protein transport protein SEC23"/>
    <property type="match status" value="1"/>
</dbReference>
<evidence type="ECO:0000256" key="13">
    <source>
        <dbReference type="ARBA" id="ARBA00023136"/>
    </source>
</evidence>
<dbReference type="Pfam" id="PF04810">
    <property type="entry name" value="zf-Sec23_Sec24"/>
    <property type="match status" value="1"/>
</dbReference>
<dbReference type="AlphaFoldDB" id="A0A9W4TXV3"/>
<dbReference type="PANTHER" id="PTHR11141">
    <property type="entry name" value="PROTEIN TRANSPORT PROTEIN SEC23"/>
    <property type="match status" value="1"/>
</dbReference>
<dbReference type="GO" id="GO:0006886">
    <property type="term" value="P:intracellular protein transport"/>
    <property type="evidence" value="ECO:0007669"/>
    <property type="project" value="InterPro"/>
</dbReference>
<comment type="function">
    <text evidence="15 16">Component of the coat protein complex II (COPII) which promotes the formation of transport vesicles from the endoplasmic reticulum (ER). The coat has two main functions, the physical deformation of the endoplasmic reticulum membrane into vesicles and the selection of cargo molecules.</text>
</comment>
<dbReference type="SUPFAM" id="SSF82754">
    <property type="entry name" value="C-terminal, gelsolin-like domain of Sec23/24"/>
    <property type="match status" value="1"/>
</dbReference>
<reference evidence="22" key="1">
    <citation type="submission" date="2022-12" db="EMBL/GenBank/DDBJ databases">
        <authorList>
            <person name="Brejova B."/>
        </authorList>
    </citation>
    <scope>NUCLEOTIDE SEQUENCE</scope>
</reference>
<dbReference type="InterPro" id="IPR007123">
    <property type="entry name" value="Gelsolin-like_dom"/>
</dbReference>
<dbReference type="InterPro" id="IPR006900">
    <property type="entry name" value="Sec23/24_helical_dom"/>
</dbReference>
<keyword evidence="23" id="KW-1185">Reference proteome</keyword>
<dbReference type="Gene3D" id="3.40.50.410">
    <property type="entry name" value="von Willebrand factor, type A domain"/>
    <property type="match status" value="1"/>
</dbReference>
<dbReference type="SUPFAM" id="SSF53300">
    <property type="entry name" value="vWA-like"/>
    <property type="match status" value="1"/>
</dbReference>
<evidence type="ECO:0000256" key="12">
    <source>
        <dbReference type="ARBA" id="ARBA00023034"/>
    </source>
</evidence>
<feature type="domain" description="Sec23/Sec24 helical" evidence="20">
    <location>
        <begin position="511"/>
        <end position="609"/>
    </location>
</feature>
<evidence type="ECO:0000313" key="23">
    <source>
        <dbReference type="Proteomes" id="UP001152885"/>
    </source>
</evidence>
<evidence type="ECO:0000256" key="7">
    <source>
        <dbReference type="ARBA" id="ARBA00022723"/>
    </source>
</evidence>
<dbReference type="InterPro" id="IPR036465">
    <property type="entry name" value="vWFA_dom_sf"/>
</dbReference>
<name>A0A9W4TXV3_9ASCO</name>
<dbReference type="Pfam" id="PF08033">
    <property type="entry name" value="Sec23_BS"/>
    <property type="match status" value="1"/>
</dbReference>
<dbReference type="GO" id="GO:0005096">
    <property type="term" value="F:GTPase activator activity"/>
    <property type="evidence" value="ECO:0007669"/>
    <property type="project" value="TreeGrafter"/>
</dbReference>
<keyword evidence="8 16" id="KW-0256">Endoplasmic reticulum</keyword>